<proteinExistence type="predicted"/>
<dbReference type="Pfam" id="PF12796">
    <property type="entry name" value="Ank_2"/>
    <property type="match status" value="4"/>
</dbReference>
<dbReference type="SUPFAM" id="SSF57903">
    <property type="entry name" value="FYVE/PHD zinc finger"/>
    <property type="match status" value="1"/>
</dbReference>
<dbReference type="EMBL" id="LSMT01000032">
    <property type="protein sequence ID" value="PFX31752.1"/>
    <property type="molecule type" value="Genomic_DNA"/>
</dbReference>
<feature type="coiled-coil region" evidence="6">
    <location>
        <begin position="11"/>
        <end position="38"/>
    </location>
</feature>
<keyword evidence="1" id="KW-0479">Metal-binding</keyword>
<dbReference type="InterPro" id="IPR000210">
    <property type="entry name" value="BTB/POZ_dom"/>
</dbReference>
<keyword evidence="2 5" id="KW-0863">Zinc-finger</keyword>
<dbReference type="InterPro" id="IPR011333">
    <property type="entry name" value="SKP1/BTB/POZ_sf"/>
</dbReference>
<dbReference type="SUPFAM" id="SSF54695">
    <property type="entry name" value="POZ domain"/>
    <property type="match status" value="1"/>
</dbReference>
<dbReference type="InterPro" id="IPR049763">
    <property type="entry name" value="ANKFY1_BACK"/>
</dbReference>
<dbReference type="SMART" id="SM00248">
    <property type="entry name" value="ANK"/>
    <property type="match status" value="22"/>
</dbReference>
<dbReference type="PANTHER" id="PTHR24133">
    <property type="entry name" value="ANKYRIN DOMAIN-CONTAINING"/>
    <property type="match status" value="1"/>
</dbReference>
<feature type="compositionally biased region" description="Basic and acidic residues" evidence="7">
    <location>
        <begin position="566"/>
        <end position="575"/>
    </location>
</feature>
<dbReference type="SMART" id="SM00064">
    <property type="entry name" value="FYVE"/>
    <property type="match status" value="1"/>
</dbReference>
<feature type="repeat" description="ANK" evidence="4">
    <location>
        <begin position="1109"/>
        <end position="1141"/>
    </location>
</feature>
<name>A0A2B4ST64_STYPI</name>
<sequence length="1339" mass="146450">MSFNVLWHGQVAKLERHLSLLRQEYVKLQNKHIELEQKYSVAIATSGQSGEHENTFVSRLLKTVAELFDKDLYSDITVCFADQKIKAHKFVLAARGDHWSNRDLNEISELELADVSSAVGLTLMKWVYTDRAEIPHDEAFLIELVKAAKKYRLKELKERCEKMLMSSVSVSNCIKFYQTAEDIGAKELQKYCAEIISNHWHDLKTEDFSSMSAPLLYEMFKSKSGFPLHLAVRHHREDVVFLFLIEFNSQLPGKLNELEPSSSQVPLHIALSEKQESIARTLVGHGCDVNMADIDGKCLLHKVINQGDEFSATFLIKNGARVSAATHSEHVTPLHLTASYKPWSASSASSASVGANNSPSMTSAQGMARIASLLLENSANVDAQDSAGRTSLHRAIQADNDAVLSVLLQKVKLNLELRDNEGRVPLWLALSRDTKVDPMDEDSLAAKLVKHGASADAINNITGDSLLHMAAASGLEEAGLFLASHGAQANHTNKHGEMPLHVAARKGLAKLVSELLNNGANPNAQTTETEEMKVKATERAQAREASKKQARQKARQKFVEIQTTKAAEKAKESERRKKSQKLPTPQMKSLPAVSSISASELNSFEQDLGHSTNPFDESDQFSFGSEDATNPFLDDIRAASAAASALSYGGNPFEEPPTETAPVPDFSPSEASTEVTAADLDVAESPTEEMIDKLVDDFQLYQDPYLQTIIIDCHGRTPLHIALAEKHEDVVNCFLDFQGSLGRGGRLPIVPDFNLSDSEDQIPLELALCTGQMCVASRLLEAGASIEVQTTEGLTLLHKAVRRGDNAGALFLLEHGADINNKTKENKTALQLAIQCHLQPVVDALCKKGADLNSCDEKNNCPLWVALKSGQQDIASTLVLYGCDTNAWNLGPNGCTQSLLHRAIDDRDEPSACFLIRSGCDINSPRRPGPDGEGGIEAWDGMSPLHLACEAGLDNVVQTLVEHKVNVNSKDSESRSPIHIAITSKHPIVTRLLLSHPELNMNVTDRSGQTPFAVALRTRDHEAAGAILSREPGAAEQFDSKGRNFLHLAIQNVDVETVLFLIGVSVNVNSRIQDSSHRTPLHLAVSAGSEITVRHLLLAGSRVNDVDKHRQTGLHIAAANNRASIVSVLLENGVDPDAMDEKGNNALHVAVQCGHVEAVRVLLTESSINAEAYNGRGQNPLHILAQYAKDNAVAVFELFRQSMPDYPINALDSDENIALFLAYTNGAARLCRELLKAGGSLATINKHGVSIFNAQVPTKKLLYTLLDMLNAEPQWIDGPVCHECSIKFSVKTRKHHCRHCGRLLCAKCSSKQIPIIKYELTKPVRVCNVCFEMLTSGVS</sequence>
<evidence type="ECO:0000256" key="1">
    <source>
        <dbReference type="ARBA" id="ARBA00022723"/>
    </source>
</evidence>
<feature type="compositionally biased region" description="Polar residues" evidence="7">
    <location>
        <begin position="582"/>
        <end position="598"/>
    </location>
</feature>
<dbReference type="InterPro" id="IPR017455">
    <property type="entry name" value="Znf_FYVE-rel"/>
</dbReference>
<dbReference type="Gene3D" id="3.30.40.10">
    <property type="entry name" value="Zinc/RING finger domain, C3HC4 (zinc finger)"/>
    <property type="match status" value="1"/>
</dbReference>
<keyword evidence="6" id="KW-0175">Coiled coil</keyword>
<evidence type="ECO:0000256" key="4">
    <source>
        <dbReference type="PROSITE-ProRule" id="PRU00023"/>
    </source>
</evidence>
<feature type="repeat" description="ANK" evidence="4">
    <location>
        <begin position="825"/>
        <end position="857"/>
    </location>
</feature>
<evidence type="ECO:0000256" key="5">
    <source>
        <dbReference type="PROSITE-ProRule" id="PRU00091"/>
    </source>
</evidence>
<accession>A0A2B4ST64</accession>
<dbReference type="OrthoDB" id="2306477at2759"/>
<evidence type="ECO:0000313" key="11">
    <source>
        <dbReference type="Proteomes" id="UP000225706"/>
    </source>
</evidence>
<dbReference type="InterPro" id="IPR049764">
    <property type="entry name" value="ANFY1_FYVE"/>
</dbReference>
<dbReference type="InterPro" id="IPR052391">
    <property type="entry name" value="E3_Ligase-Neurotoxin"/>
</dbReference>
<dbReference type="PROSITE" id="PS50178">
    <property type="entry name" value="ZF_FYVE"/>
    <property type="match status" value="1"/>
</dbReference>
<dbReference type="PROSITE" id="PS50088">
    <property type="entry name" value="ANK_REPEAT"/>
    <property type="match status" value="11"/>
</dbReference>
<feature type="repeat" description="ANK" evidence="4">
    <location>
        <begin position="462"/>
        <end position="494"/>
    </location>
</feature>
<feature type="region of interest" description="Disordered" evidence="7">
    <location>
        <begin position="519"/>
        <end position="598"/>
    </location>
</feature>
<dbReference type="Proteomes" id="UP000225706">
    <property type="component" value="Unassembled WGS sequence"/>
</dbReference>
<dbReference type="InterPro" id="IPR049765">
    <property type="entry name" value="ANFY1_BTB_POZ"/>
</dbReference>
<evidence type="ECO:0000256" key="2">
    <source>
        <dbReference type="ARBA" id="ARBA00022771"/>
    </source>
</evidence>
<dbReference type="Pfam" id="PF00023">
    <property type="entry name" value="Ank"/>
    <property type="match status" value="2"/>
</dbReference>
<dbReference type="STRING" id="50429.A0A2B4ST64"/>
<gene>
    <name evidence="10" type="primary">ANKFY1</name>
    <name evidence="10" type="ORF">AWC38_SpisGene3441</name>
</gene>
<evidence type="ECO:0000256" key="3">
    <source>
        <dbReference type="ARBA" id="ARBA00022833"/>
    </source>
</evidence>
<feature type="domain" description="BTB" evidence="8">
    <location>
        <begin position="74"/>
        <end position="136"/>
    </location>
</feature>
<dbReference type="Gene3D" id="1.25.40.20">
    <property type="entry name" value="Ankyrin repeat-containing domain"/>
    <property type="match status" value="4"/>
</dbReference>
<feature type="repeat" description="ANK" evidence="4">
    <location>
        <begin position="1142"/>
        <end position="1163"/>
    </location>
</feature>
<comment type="caution">
    <text evidence="10">The sequence shown here is derived from an EMBL/GenBank/DDBJ whole genome shotgun (WGS) entry which is preliminary data.</text>
</comment>
<feature type="domain" description="FYVE-type" evidence="9">
    <location>
        <begin position="1275"/>
        <end position="1335"/>
    </location>
</feature>
<feature type="repeat" description="ANK" evidence="4">
    <location>
        <begin position="940"/>
        <end position="972"/>
    </location>
</feature>
<evidence type="ECO:0000256" key="6">
    <source>
        <dbReference type="SAM" id="Coils"/>
    </source>
</evidence>
<dbReference type="Gene3D" id="3.30.710.10">
    <property type="entry name" value="Potassium Channel Kv1.1, Chain A"/>
    <property type="match status" value="1"/>
</dbReference>
<keyword evidence="11" id="KW-1185">Reference proteome</keyword>
<evidence type="ECO:0000256" key="7">
    <source>
        <dbReference type="SAM" id="MobiDB-lite"/>
    </source>
</evidence>
<evidence type="ECO:0000313" key="10">
    <source>
        <dbReference type="EMBL" id="PFX31752.1"/>
    </source>
</evidence>
<reference evidence="11" key="1">
    <citation type="journal article" date="2017" name="bioRxiv">
        <title>Comparative analysis of the genomes of Stylophora pistillata and Acropora digitifera provides evidence for extensive differences between species of corals.</title>
        <authorList>
            <person name="Voolstra C.R."/>
            <person name="Li Y."/>
            <person name="Liew Y.J."/>
            <person name="Baumgarten S."/>
            <person name="Zoccola D."/>
            <person name="Flot J.-F."/>
            <person name="Tambutte S."/>
            <person name="Allemand D."/>
            <person name="Aranda M."/>
        </authorList>
    </citation>
    <scope>NUCLEOTIDE SEQUENCE [LARGE SCALE GENOMIC DNA]</scope>
</reference>
<feature type="region of interest" description="Disordered" evidence="7">
    <location>
        <begin position="647"/>
        <end position="675"/>
    </location>
</feature>
<dbReference type="CDD" id="cd18501">
    <property type="entry name" value="BACK_ANKFY1_Rank5"/>
    <property type="match status" value="1"/>
</dbReference>
<keyword evidence="4" id="KW-0040">ANK repeat</keyword>
<dbReference type="InterPro" id="IPR000306">
    <property type="entry name" value="Znf_FYVE"/>
</dbReference>
<dbReference type="PROSITE" id="PS50297">
    <property type="entry name" value="ANK_REP_REGION"/>
    <property type="match status" value="8"/>
</dbReference>
<dbReference type="SMART" id="SM00225">
    <property type="entry name" value="BTB"/>
    <property type="match status" value="1"/>
</dbReference>
<keyword evidence="3" id="KW-0862">Zinc</keyword>
<feature type="repeat" description="ANK" evidence="4">
    <location>
        <begin position="495"/>
        <end position="527"/>
    </location>
</feature>
<feature type="repeat" description="ANK" evidence="4">
    <location>
        <begin position="714"/>
        <end position="736"/>
    </location>
</feature>
<dbReference type="InterPro" id="IPR036770">
    <property type="entry name" value="Ankyrin_rpt-contain_sf"/>
</dbReference>
<evidence type="ECO:0000259" key="9">
    <source>
        <dbReference type="PROSITE" id="PS50178"/>
    </source>
</evidence>
<dbReference type="InterPro" id="IPR002110">
    <property type="entry name" value="Ankyrin_rpt"/>
</dbReference>
<dbReference type="PROSITE" id="PS50097">
    <property type="entry name" value="BTB"/>
    <property type="match status" value="1"/>
</dbReference>
<feature type="repeat" description="ANK" evidence="4">
    <location>
        <begin position="262"/>
        <end position="294"/>
    </location>
</feature>
<evidence type="ECO:0000259" key="8">
    <source>
        <dbReference type="PROSITE" id="PS50097"/>
    </source>
</evidence>
<dbReference type="GO" id="GO:0008270">
    <property type="term" value="F:zinc ion binding"/>
    <property type="evidence" value="ECO:0007669"/>
    <property type="project" value="UniProtKB-KW"/>
</dbReference>
<feature type="repeat" description="ANK" evidence="4">
    <location>
        <begin position="759"/>
        <end position="791"/>
    </location>
</feature>
<feature type="repeat" description="ANK" evidence="4">
    <location>
        <begin position="1076"/>
        <end position="1108"/>
    </location>
</feature>
<dbReference type="SUPFAM" id="SSF48403">
    <property type="entry name" value="Ankyrin repeat"/>
    <property type="match status" value="4"/>
</dbReference>
<protein>
    <submittedName>
        <fullName evidence="10">Ankyrin repeat and FYVE domain-containing protein 1</fullName>
    </submittedName>
</protein>
<dbReference type="PANTHER" id="PTHR24133:SF33">
    <property type="entry name" value="ANKYRIN, ISOFORM B"/>
    <property type="match status" value="1"/>
</dbReference>
<dbReference type="InterPro" id="IPR013083">
    <property type="entry name" value="Znf_RING/FYVE/PHD"/>
</dbReference>
<organism evidence="10 11">
    <name type="scientific">Stylophora pistillata</name>
    <name type="common">Smooth cauliflower coral</name>
    <dbReference type="NCBI Taxonomy" id="50429"/>
    <lineage>
        <taxon>Eukaryota</taxon>
        <taxon>Metazoa</taxon>
        <taxon>Cnidaria</taxon>
        <taxon>Anthozoa</taxon>
        <taxon>Hexacorallia</taxon>
        <taxon>Scleractinia</taxon>
        <taxon>Astrocoeniina</taxon>
        <taxon>Pocilloporidae</taxon>
        <taxon>Stylophora</taxon>
    </lineage>
</organism>
<dbReference type="CDD" id="cd15728">
    <property type="entry name" value="FYVE_ANFY1"/>
    <property type="match status" value="1"/>
</dbReference>
<dbReference type="Pfam" id="PF00651">
    <property type="entry name" value="BTB"/>
    <property type="match status" value="1"/>
</dbReference>
<dbReference type="Pfam" id="PF01363">
    <property type="entry name" value="FYVE"/>
    <property type="match status" value="1"/>
</dbReference>
<dbReference type="InterPro" id="IPR011011">
    <property type="entry name" value="Znf_FYVE_PHD"/>
</dbReference>
<dbReference type="CDD" id="cd18303">
    <property type="entry name" value="BTB_POZ_Rank-5"/>
    <property type="match status" value="1"/>
</dbReference>
<feature type="compositionally biased region" description="Basic and acidic residues" evidence="7">
    <location>
        <begin position="530"/>
        <end position="547"/>
    </location>
</feature>
<feature type="repeat" description="ANK" evidence="4">
    <location>
        <begin position="792"/>
        <end position="824"/>
    </location>
</feature>